<evidence type="ECO:0000256" key="6">
    <source>
        <dbReference type="ARBA" id="ARBA00023125"/>
    </source>
</evidence>
<keyword evidence="17" id="KW-1185">Reference proteome</keyword>
<sequence>MRQSLGSSSEPARENGTPLHRCYLERQRRRERHIAAGRKHRPARCAENAATVAAGSSCSSTSLSSPPPALSSPASSCASSRRSTSPPSCASSPARSSTSSSVTSDPLAIKPEAGKWKRNTAGTKQDSDSGAATHGATETATIVSSTTVSTASPFPSPVSTSSAACPTTTTTPRGHVGDQVAHPSSSALERLRSVLENYDRGRIYLAHVCYLDWRDLPGPSSDAIVGGRPSLAATLLTQGQHAEPAGGVRWCAADLFLWWFHHEFAVTAMAMHPDGAVLVAESADYLPSEGDCVAADGLVRLLVVPKDCMETRLVIRELRVRLATGLLSKARCGVYRDKISSTSGDQVADHRLDAYLKWFTLKEAFADFHRAWLSIRSDTFARSWTLPRDRDDHALAGRNGAILPSRIHAVDQEEDRMLLVELRNLAREAGLEVDDEELGRWIVDEESALARLVRKQEPDEEQQGCRVKVETEDKWSERNGEEAEDGNDGVDEDDDEDEPTAEEAVGLLSRVLTWMEREPLDPGLLLAIRSMRDTAALMASKMAGLAGTHPSGLPFFCPNGDHLTQPPPAHMGIPPYGALDAGKAAAAAGLTRAPMYPFSTGQYPYPMLSPEMTQVASWHTPSMYPISPANAGFRSPYPTSLPITSSSLPSDLYRFSPTSLMPPHPGLSPHAHALASHALVSSAPKADHSTLDHNHSIARDRARSFRIVLWIDLDHLGGVPASKHEAAPYVAMEPAECLEPLNLVIKKDDTDDSEPVIGERIAEATIDEEKDAVLTAEESAIEDNMAILQDAVKSAESGGLPTADHKLLTALYMSSLMQMSSLSAPRGIAPPPTYGASQQQQQQQSFVQLLAMVEARHRMWQQMNWPLPQNFLRSPLTLPPTAPPYFDGATTTPTPAPTPNLTDQLSQNTAPTYPLSCAKPEPLNPEAKQSYFNKRSTIEQKNSTLPTDNAKAQDTGQQNNQDKKKPHIKKPLNAFMLYMKEMRAKVVAECTLKESAAINQILGRRWHSLSREEQARYYEAARQERHLHQQRYPGWSARDNYGYGSKKKKRKKERSADPTGGNNMKKCRARYGLDQQSQWCKPCRRKKKCIRYLGEGGDGDGEADGEAEDDHSEDNLGSVGEAGTPEDDESLSSPGGLSALSSLASPSLVLPSPSSLSSPCPCPLTPPVPPPPLSNTSQTSHNQPTTTTAAAAMAGAAVTTAATQQPAPQPHRNPVGTNPHDINNPLSVNQLTGQCIVKTEPAPSGPSNPAISVT</sequence>
<dbReference type="GO" id="GO:0060070">
    <property type="term" value="P:canonical Wnt signaling pathway"/>
    <property type="evidence" value="ECO:0007669"/>
    <property type="project" value="TreeGrafter"/>
</dbReference>
<keyword evidence="4" id="KW-0709">Segmentation polarity protein</keyword>
<keyword evidence="7" id="KW-0010">Activator</keyword>
<dbReference type="PANTHER" id="PTHR10373">
    <property type="entry name" value="TRANSCRIPTION FACTOR 7 FAMILY MEMBER"/>
    <property type="match status" value="1"/>
</dbReference>
<dbReference type="InterPro" id="IPR036910">
    <property type="entry name" value="HMG_box_dom_sf"/>
</dbReference>
<comment type="function">
    <text evidence="10">Segment polarity protein. Functions together with arm to transduce the Wingless (Wg) signal in embryos and in developing adult tissues. Acts as a transcriptional activator, but in the absence of arm, it binds to gro and acts as a transcriptional repressor of wg-responsive genes.</text>
</comment>
<dbReference type="GO" id="GO:0072091">
    <property type="term" value="P:regulation of stem cell proliferation"/>
    <property type="evidence" value="ECO:0007669"/>
    <property type="project" value="UniProtKB-ARBA"/>
</dbReference>
<evidence type="ECO:0000256" key="2">
    <source>
        <dbReference type="ARBA" id="ARBA00006569"/>
    </source>
</evidence>
<dbReference type="GO" id="GO:0000978">
    <property type="term" value="F:RNA polymerase II cis-regulatory region sequence-specific DNA binding"/>
    <property type="evidence" value="ECO:0007669"/>
    <property type="project" value="TreeGrafter"/>
</dbReference>
<dbReference type="FunFam" id="1.10.30.10:FF:000001">
    <property type="entry name" value="transcription factor 7 isoform X2"/>
    <property type="match status" value="1"/>
</dbReference>
<feature type="region of interest" description="Disordered" evidence="14">
    <location>
        <begin position="1"/>
        <end position="183"/>
    </location>
</feature>
<feature type="compositionally biased region" description="Low complexity" evidence="14">
    <location>
        <begin position="1131"/>
        <end position="1159"/>
    </location>
</feature>
<feature type="compositionally biased region" description="Polar residues" evidence="14">
    <location>
        <begin position="1220"/>
        <end position="1233"/>
    </location>
</feature>
<dbReference type="OMA" id="YVAMEPA"/>
<evidence type="ECO:0000256" key="8">
    <source>
        <dbReference type="ARBA" id="ARBA00023163"/>
    </source>
</evidence>
<dbReference type="PROSITE" id="PS50118">
    <property type="entry name" value="HMG_BOX_2"/>
    <property type="match status" value="1"/>
</dbReference>
<evidence type="ECO:0000313" key="16">
    <source>
        <dbReference type="EMBL" id="EFN65535.1"/>
    </source>
</evidence>
<feature type="region of interest" description="Disordered" evidence="14">
    <location>
        <begin position="1029"/>
        <end position="1068"/>
    </location>
</feature>
<reference evidence="16 17" key="1">
    <citation type="journal article" date="2010" name="Science">
        <title>Genomic comparison of the ants Camponotus floridanus and Harpegnathos saltator.</title>
        <authorList>
            <person name="Bonasio R."/>
            <person name="Zhang G."/>
            <person name="Ye C."/>
            <person name="Mutti N.S."/>
            <person name="Fang X."/>
            <person name="Qin N."/>
            <person name="Donahue G."/>
            <person name="Yang P."/>
            <person name="Li Q."/>
            <person name="Li C."/>
            <person name="Zhang P."/>
            <person name="Huang Z."/>
            <person name="Berger S.L."/>
            <person name="Reinberg D."/>
            <person name="Wang J."/>
            <person name="Liebig J."/>
        </authorList>
    </citation>
    <scope>NUCLEOTIDE SEQUENCE [LARGE SCALE GENOMIC DNA]</scope>
    <source>
        <strain evidence="17">C129</strain>
    </source>
</reference>
<dbReference type="InterPro" id="IPR024940">
    <property type="entry name" value="TCF/LEF"/>
</dbReference>
<dbReference type="AlphaFoldDB" id="E2AM15"/>
<evidence type="ECO:0000256" key="12">
    <source>
        <dbReference type="ARBA" id="ARBA00080285"/>
    </source>
</evidence>
<dbReference type="SMART" id="SM00398">
    <property type="entry name" value="HMG"/>
    <property type="match status" value="1"/>
</dbReference>
<evidence type="ECO:0000256" key="9">
    <source>
        <dbReference type="ARBA" id="ARBA00023242"/>
    </source>
</evidence>
<feature type="compositionally biased region" description="Acidic residues" evidence="14">
    <location>
        <begin position="482"/>
        <end position="499"/>
    </location>
</feature>
<dbReference type="GO" id="GO:0035277">
    <property type="term" value="P:spiracle morphogenesis, open tracheal system"/>
    <property type="evidence" value="ECO:0007669"/>
    <property type="project" value="UniProtKB-ARBA"/>
</dbReference>
<evidence type="ECO:0000256" key="13">
    <source>
        <dbReference type="PROSITE-ProRule" id="PRU00267"/>
    </source>
</evidence>
<evidence type="ECO:0000256" key="10">
    <source>
        <dbReference type="ARBA" id="ARBA00053480"/>
    </source>
</evidence>
<keyword evidence="8" id="KW-0804">Transcription</keyword>
<dbReference type="GO" id="GO:0045892">
    <property type="term" value="P:negative regulation of DNA-templated transcription"/>
    <property type="evidence" value="ECO:0007669"/>
    <property type="project" value="UniProtKB-ARBA"/>
</dbReference>
<keyword evidence="3" id="KW-0879">Wnt signaling pathway</keyword>
<evidence type="ECO:0000256" key="4">
    <source>
        <dbReference type="ARBA" id="ARBA00022716"/>
    </source>
</evidence>
<feature type="region of interest" description="Disordered" evidence="14">
    <location>
        <begin position="454"/>
        <end position="499"/>
    </location>
</feature>
<gene>
    <name evidence="16" type="ORF">EAG_10323</name>
</gene>
<feature type="compositionally biased region" description="Low complexity" evidence="14">
    <location>
        <begin position="130"/>
        <end position="172"/>
    </location>
</feature>
<feature type="compositionally biased region" description="Basic and acidic residues" evidence="14">
    <location>
        <begin position="467"/>
        <end position="481"/>
    </location>
</feature>
<accession>E2AM15</accession>
<dbReference type="SMART" id="SM01366">
    <property type="entry name" value="c-clamp"/>
    <property type="match status" value="1"/>
</dbReference>
<proteinExistence type="inferred from homology"/>
<dbReference type="GO" id="GO:1990907">
    <property type="term" value="C:beta-catenin-TCF complex"/>
    <property type="evidence" value="ECO:0007669"/>
    <property type="project" value="TreeGrafter"/>
</dbReference>
<evidence type="ECO:0000259" key="15">
    <source>
        <dbReference type="PROSITE" id="PS50118"/>
    </source>
</evidence>
<comment type="similarity">
    <text evidence="2">Belongs to the TCF/LEF family.</text>
</comment>
<dbReference type="InParanoid" id="E2AM15"/>
<protein>
    <recommendedName>
        <fullName evidence="12">dTCF</fullName>
    </recommendedName>
</protein>
<evidence type="ECO:0000256" key="11">
    <source>
        <dbReference type="ARBA" id="ARBA00061799"/>
    </source>
</evidence>
<dbReference type="SUPFAM" id="SSF47095">
    <property type="entry name" value="HMG-box"/>
    <property type="match status" value="1"/>
</dbReference>
<dbReference type="Gene3D" id="1.10.30.10">
    <property type="entry name" value="High mobility group box domain"/>
    <property type="match status" value="1"/>
</dbReference>
<dbReference type="STRING" id="104421.E2AM15"/>
<dbReference type="GO" id="GO:0019900">
    <property type="term" value="F:kinase binding"/>
    <property type="evidence" value="ECO:0007669"/>
    <property type="project" value="UniProtKB-ARBA"/>
</dbReference>
<dbReference type="Proteomes" id="UP000000311">
    <property type="component" value="Unassembled WGS sequence"/>
</dbReference>
<feature type="region of interest" description="Disordered" evidence="14">
    <location>
        <begin position="876"/>
        <end position="968"/>
    </location>
</feature>
<dbReference type="GO" id="GO:0007476">
    <property type="term" value="P:imaginal disc-derived wing morphogenesis"/>
    <property type="evidence" value="ECO:0007669"/>
    <property type="project" value="UniProtKB-ARBA"/>
</dbReference>
<dbReference type="EMBL" id="GL440703">
    <property type="protein sequence ID" value="EFN65535.1"/>
    <property type="molecule type" value="Genomic_DNA"/>
</dbReference>
<feature type="compositionally biased region" description="Polar residues" evidence="14">
    <location>
        <begin position="930"/>
        <end position="960"/>
    </location>
</feature>
<feature type="compositionally biased region" description="Acidic residues" evidence="14">
    <location>
        <begin position="1097"/>
        <end position="1112"/>
    </location>
</feature>
<comment type="subcellular location">
    <subcellularLocation>
        <location evidence="1">Nucleus</location>
    </subcellularLocation>
</comment>
<dbReference type="GO" id="GO:0007500">
    <property type="term" value="P:mesodermal cell fate determination"/>
    <property type="evidence" value="ECO:0007669"/>
    <property type="project" value="UniProtKB-ARBA"/>
</dbReference>
<dbReference type="GO" id="GO:0010628">
    <property type="term" value="P:positive regulation of gene expression"/>
    <property type="evidence" value="ECO:0007669"/>
    <property type="project" value="UniProtKB-ARBA"/>
</dbReference>
<feature type="compositionally biased region" description="Polar residues" evidence="14">
    <location>
        <begin position="1"/>
        <end position="10"/>
    </location>
</feature>
<feature type="DNA-binding region" description="HMG box" evidence="13">
    <location>
        <begin position="968"/>
        <end position="1036"/>
    </location>
</feature>
<feature type="compositionally biased region" description="Polar residues" evidence="14">
    <location>
        <begin position="900"/>
        <end position="911"/>
    </location>
</feature>
<dbReference type="CDD" id="cd21996">
    <property type="entry name" value="HMG-box_TCF7-like"/>
    <property type="match status" value="1"/>
</dbReference>
<dbReference type="OrthoDB" id="2307332at2759"/>
<dbReference type="PANTHER" id="PTHR10373:SF38">
    <property type="entry name" value="PROTEIN PANGOLIN, ISOFORM J"/>
    <property type="match status" value="1"/>
</dbReference>
<keyword evidence="9 13" id="KW-0539">Nucleus</keyword>
<keyword evidence="4" id="KW-0217">Developmental protein</keyword>
<keyword evidence="6 13" id="KW-0238">DNA-binding</keyword>
<dbReference type="GO" id="GO:0000785">
    <property type="term" value="C:chromatin"/>
    <property type="evidence" value="ECO:0007669"/>
    <property type="project" value="TreeGrafter"/>
</dbReference>
<feature type="compositionally biased region" description="Polar residues" evidence="14">
    <location>
        <begin position="1245"/>
        <end position="1254"/>
    </location>
</feature>
<evidence type="ECO:0000256" key="7">
    <source>
        <dbReference type="ARBA" id="ARBA00023159"/>
    </source>
</evidence>
<dbReference type="GO" id="GO:0001222">
    <property type="term" value="F:transcription corepressor binding"/>
    <property type="evidence" value="ECO:0007669"/>
    <property type="project" value="UniProtKB-ARBA"/>
</dbReference>
<dbReference type="InterPro" id="IPR009071">
    <property type="entry name" value="HMG_box_dom"/>
</dbReference>
<dbReference type="GO" id="GO:0007367">
    <property type="term" value="P:segment polarity determination"/>
    <property type="evidence" value="ECO:0007669"/>
    <property type="project" value="UniProtKB-KW"/>
</dbReference>
<feature type="compositionally biased region" description="Low complexity" evidence="14">
    <location>
        <begin position="1183"/>
        <end position="1206"/>
    </location>
</feature>
<keyword evidence="5" id="KW-0805">Transcription regulation</keyword>
<evidence type="ECO:0000256" key="14">
    <source>
        <dbReference type="SAM" id="MobiDB-lite"/>
    </source>
</evidence>
<evidence type="ECO:0000256" key="5">
    <source>
        <dbReference type="ARBA" id="ARBA00023015"/>
    </source>
</evidence>
<name>E2AM15_CAMFO</name>
<feature type="compositionally biased region" description="Pro residues" evidence="14">
    <location>
        <begin position="1160"/>
        <end position="1173"/>
    </location>
</feature>
<feature type="region of interest" description="Disordered" evidence="14">
    <location>
        <begin position="1095"/>
        <end position="1254"/>
    </location>
</feature>
<dbReference type="GO" id="GO:0001228">
    <property type="term" value="F:DNA-binding transcription activator activity, RNA polymerase II-specific"/>
    <property type="evidence" value="ECO:0007669"/>
    <property type="project" value="UniProtKB-ARBA"/>
</dbReference>
<feature type="compositionally biased region" description="Low complexity" evidence="14">
    <location>
        <begin position="71"/>
        <end position="101"/>
    </location>
</feature>
<dbReference type="GO" id="GO:0007435">
    <property type="term" value="P:salivary gland morphogenesis"/>
    <property type="evidence" value="ECO:0007669"/>
    <property type="project" value="UniProtKB-ARBA"/>
</dbReference>
<feature type="domain" description="HMG box" evidence="15">
    <location>
        <begin position="968"/>
        <end position="1036"/>
    </location>
</feature>
<dbReference type="Pfam" id="PF00505">
    <property type="entry name" value="HMG_box"/>
    <property type="match status" value="1"/>
</dbReference>
<evidence type="ECO:0000256" key="1">
    <source>
        <dbReference type="ARBA" id="ARBA00004123"/>
    </source>
</evidence>
<organism evidence="17">
    <name type="scientific">Camponotus floridanus</name>
    <name type="common">Florida carpenter ant</name>
    <dbReference type="NCBI Taxonomy" id="104421"/>
    <lineage>
        <taxon>Eukaryota</taxon>
        <taxon>Metazoa</taxon>
        <taxon>Ecdysozoa</taxon>
        <taxon>Arthropoda</taxon>
        <taxon>Hexapoda</taxon>
        <taxon>Insecta</taxon>
        <taxon>Pterygota</taxon>
        <taxon>Neoptera</taxon>
        <taxon>Endopterygota</taxon>
        <taxon>Hymenoptera</taxon>
        <taxon>Apocrita</taxon>
        <taxon>Aculeata</taxon>
        <taxon>Formicoidea</taxon>
        <taxon>Formicidae</taxon>
        <taxon>Formicinae</taxon>
        <taxon>Camponotus</taxon>
    </lineage>
</organism>
<evidence type="ECO:0000313" key="17">
    <source>
        <dbReference type="Proteomes" id="UP000000311"/>
    </source>
</evidence>
<evidence type="ECO:0000256" key="3">
    <source>
        <dbReference type="ARBA" id="ARBA00022687"/>
    </source>
</evidence>
<feature type="compositionally biased region" description="Basic residues" evidence="14">
    <location>
        <begin position="29"/>
        <end position="43"/>
    </location>
</feature>
<comment type="subunit">
    <text evidence="11">Binds to the beta-catenin homolog arm or to gro.</text>
</comment>